<dbReference type="PROSITE" id="PS50109">
    <property type="entry name" value="HIS_KIN"/>
    <property type="match status" value="1"/>
</dbReference>
<keyword evidence="7" id="KW-0472">Membrane</keyword>
<keyword evidence="7" id="KW-1133">Transmembrane helix</keyword>
<evidence type="ECO:0000256" key="1">
    <source>
        <dbReference type="ARBA" id="ARBA00000085"/>
    </source>
</evidence>
<dbReference type="Pfam" id="PF05227">
    <property type="entry name" value="CHASE3"/>
    <property type="match status" value="1"/>
</dbReference>
<dbReference type="Gene3D" id="3.30.565.10">
    <property type="entry name" value="Histidine kinase-like ATPase, C-terminal domain"/>
    <property type="match status" value="1"/>
</dbReference>
<protein>
    <recommendedName>
        <fullName evidence="2">histidine kinase</fullName>
        <ecNumber evidence="2">2.7.13.3</ecNumber>
    </recommendedName>
</protein>
<dbReference type="InterPro" id="IPR007891">
    <property type="entry name" value="CHASE3"/>
</dbReference>
<proteinExistence type="predicted"/>
<evidence type="ECO:0000256" key="6">
    <source>
        <dbReference type="ARBA" id="ARBA00023012"/>
    </source>
</evidence>
<dbReference type="InterPro" id="IPR005467">
    <property type="entry name" value="His_kinase_dom"/>
</dbReference>
<dbReference type="PRINTS" id="PR00344">
    <property type="entry name" value="BCTRLSENSOR"/>
</dbReference>
<dbReference type="PANTHER" id="PTHR43047:SF72">
    <property type="entry name" value="OSMOSENSING HISTIDINE PROTEIN KINASE SLN1"/>
    <property type="match status" value="1"/>
</dbReference>
<dbReference type="CDD" id="cd00082">
    <property type="entry name" value="HisKA"/>
    <property type="match status" value="1"/>
</dbReference>
<dbReference type="CDD" id="cd00075">
    <property type="entry name" value="HATPase"/>
    <property type="match status" value="1"/>
</dbReference>
<organism evidence="9 10">
    <name type="scientific">Thermostichus vulcanus str. 'Rupite'</name>
    <dbReference type="NCBI Taxonomy" id="2813851"/>
    <lineage>
        <taxon>Bacteria</taxon>
        <taxon>Bacillati</taxon>
        <taxon>Cyanobacteriota</taxon>
        <taxon>Cyanophyceae</taxon>
        <taxon>Thermostichales</taxon>
        <taxon>Thermostichaceae</taxon>
        <taxon>Thermostichus</taxon>
    </lineage>
</organism>
<keyword evidence="10" id="KW-1185">Reference proteome</keyword>
<evidence type="ECO:0000313" key="10">
    <source>
        <dbReference type="Proteomes" id="UP000830835"/>
    </source>
</evidence>
<dbReference type="EMBL" id="JAFIRA010000001">
    <property type="protein sequence ID" value="MCJ2541523.1"/>
    <property type="molecule type" value="Genomic_DNA"/>
</dbReference>
<evidence type="ECO:0000256" key="3">
    <source>
        <dbReference type="ARBA" id="ARBA00022553"/>
    </source>
</evidence>
<dbReference type="InterPro" id="IPR003661">
    <property type="entry name" value="HisK_dim/P_dom"/>
</dbReference>
<sequence length="437" mass="48826">MDRRVGWLILAIPITCFGAALLTFANFQRWYRADQRWVAHTLEVMLATEMLNRQLLEAEVNAQSYGLTLEQPYLDAYQAAIQELTVTQGQLLEQVRDNPTQYERLQRLGDLLVQSVALLDRQLLSLGPADAYEMTAEELFVWLSQATDTLTLTRNQLQEFAALEADYLRERQARLQARYRRSENSLYLLALIGLGAVGGAMVLFGRQEQELRSRSRQLELANEQLWRFAANASHELRAPLAAVLSNTQVGLMLLHSPVADPEEAAANRQQSLACFETVVATAKRMSGLVHDLLQLARAQGGSLNLIPTDLTALLQSWQGRVKRFLPEEPVWIQADVGLLRQALDNILRNAERYCRSEVTLTLTLHPLMITIADDGCGIPAEHLPYIFEPFYRVGSGDGFGLGLAIAKQVVEAHGGRISVSSSLHQGTVFRVILPRLG</sequence>
<comment type="catalytic activity">
    <reaction evidence="1">
        <text>ATP + protein L-histidine = ADP + protein N-phospho-L-histidine.</text>
        <dbReference type="EC" id="2.7.13.3"/>
    </reaction>
</comment>
<gene>
    <name evidence="9" type="ORF">JX360_01145</name>
</gene>
<evidence type="ECO:0000259" key="8">
    <source>
        <dbReference type="PROSITE" id="PS50109"/>
    </source>
</evidence>
<keyword evidence="4" id="KW-0808">Transferase</keyword>
<comment type="caution">
    <text evidence="9">The sequence shown here is derived from an EMBL/GenBank/DDBJ whole genome shotgun (WGS) entry which is preliminary data.</text>
</comment>
<evidence type="ECO:0000256" key="7">
    <source>
        <dbReference type="SAM" id="Phobius"/>
    </source>
</evidence>
<dbReference type="EC" id="2.7.13.3" evidence="2"/>
<dbReference type="SMART" id="SM00387">
    <property type="entry name" value="HATPase_c"/>
    <property type="match status" value="1"/>
</dbReference>
<keyword evidence="5" id="KW-0418">Kinase</keyword>
<dbReference type="Proteomes" id="UP000830835">
    <property type="component" value="Unassembled WGS sequence"/>
</dbReference>
<dbReference type="PANTHER" id="PTHR43047">
    <property type="entry name" value="TWO-COMPONENT HISTIDINE PROTEIN KINASE"/>
    <property type="match status" value="1"/>
</dbReference>
<dbReference type="SUPFAM" id="SSF47384">
    <property type="entry name" value="Homodimeric domain of signal transducing histidine kinase"/>
    <property type="match status" value="1"/>
</dbReference>
<dbReference type="Pfam" id="PF00512">
    <property type="entry name" value="HisKA"/>
    <property type="match status" value="1"/>
</dbReference>
<dbReference type="InterPro" id="IPR003594">
    <property type="entry name" value="HATPase_dom"/>
</dbReference>
<feature type="domain" description="Histidine kinase" evidence="8">
    <location>
        <begin position="231"/>
        <end position="437"/>
    </location>
</feature>
<keyword evidence="6" id="KW-0902">Two-component regulatory system</keyword>
<dbReference type="RefSeq" id="WP_244348554.1">
    <property type="nucleotide sequence ID" value="NZ_JAFIRA010000001.1"/>
</dbReference>
<dbReference type="Gene3D" id="1.10.287.130">
    <property type="match status" value="1"/>
</dbReference>
<accession>A0ABT0C6V4</accession>
<evidence type="ECO:0000256" key="5">
    <source>
        <dbReference type="ARBA" id="ARBA00022777"/>
    </source>
</evidence>
<dbReference type="InterPro" id="IPR036097">
    <property type="entry name" value="HisK_dim/P_sf"/>
</dbReference>
<evidence type="ECO:0000256" key="2">
    <source>
        <dbReference type="ARBA" id="ARBA00012438"/>
    </source>
</evidence>
<evidence type="ECO:0000256" key="4">
    <source>
        <dbReference type="ARBA" id="ARBA00022679"/>
    </source>
</evidence>
<keyword evidence="3" id="KW-0597">Phosphoprotein</keyword>
<dbReference type="InterPro" id="IPR036890">
    <property type="entry name" value="HATPase_C_sf"/>
</dbReference>
<keyword evidence="7" id="KW-0812">Transmembrane</keyword>
<reference evidence="9" key="1">
    <citation type="submission" date="2021-02" db="EMBL/GenBank/DDBJ databases">
        <title>The CRISPR/cas machinery reduction and long-range gene transfer in the hot spring cyanobacterium Synechococcus.</title>
        <authorList>
            <person name="Dvorak P."/>
            <person name="Jahodarova E."/>
            <person name="Hasler P."/>
            <person name="Poulickova A."/>
        </authorList>
    </citation>
    <scope>NUCLEOTIDE SEQUENCE</scope>
    <source>
        <strain evidence="9">Rupite</strain>
    </source>
</reference>
<evidence type="ECO:0000313" key="9">
    <source>
        <dbReference type="EMBL" id="MCJ2541523.1"/>
    </source>
</evidence>
<dbReference type="SUPFAM" id="SSF55874">
    <property type="entry name" value="ATPase domain of HSP90 chaperone/DNA topoisomerase II/histidine kinase"/>
    <property type="match status" value="1"/>
</dbReference>
<dbReference type="InterPro" id="IPR004358">
    <property type="entry name" value="Sig_transdc_His_kin-like_C"/>
</dbReference>
<feature type="transmembrane region" description="Helical" evidence="7">
    <location>
        <begin position="186"/>
        <end position="205"/>
    </location>
</feature>
<dbReference type="SMART" id="SM00388">
    <property type="entry name" value="HisKA"/>
    <property type="match status" value="1"/>
</dbReference>
<feature type="transmembrane region" description="Helical" evidence="7">
    <location>
        <begin position="6"/>
        <end position="27"/>
    </location>
</feature>
<dbReference type="Pfam" id="PF02518">
    <property type="entry name" value="HATPase_c"/>
    <property type="match status" value="1"/>
</dbReference>
<name>A0ABT0C6V4_THEVL</name>